<dbReference type="InterPro" id="IPR050659">
    <property type="entry name" value="Peptidase_M24B"/>
</dbReference>
<dbReference type="PANTHER" id="PTHR46112">
    <property type="entry name" value="AMINOPEPTIDASE"/>
    <property type="match status" value="1"/>
</dbReference>
<evidence type="ECO:0000256" key="1">
    <source>
        <dbReference type="ARBA" id="ARBA00022723"/>
    </source>
</evidence>
<dbReference type="AlphaFoldDB" id="A0A1F5G577"/>
<dbReference type="InterPro" id="IPR000587">
    <property type="entry name" value="Creatinase_N"/>
</dbReference>
<dbReference type="GO" id="GO:0016787">
    <property type="term" value="F:hydrolase activity"/>
    <property type="evidence" value="ECO:0007669"/>
    <property type="project" value="UniProtKB-KW"/>
</dbReference>
<organism evidence="6 7">
    <name type="scientific">Candidatus Curtissbacteria bacterium RIFCSPHIGHO2_01_FULL_41_11</name>
    <dbReference type="NCBI Taxonomy" id="1797711"/>
    <lineage>
        <taxon>Bacteria</taxon>
        <taxon>Candidatus Curtissiibacteriota</taxon>
    </lineage>
</organism>
<sequence>MDNLKKVRELIRKNGLDGFLVTNPTNIYYLTGFKGLLSADREAYLVLAKAPAFITARLYQSEAKAVRKNGLQIAIAKERNEMLKLAINKLQKCAKVGFEKNNLLFGEYEELKQGLLAKLTATENFIENLRVIKTEEEINKIEKAQIISQKAFKEILKTLKVGQTEAEIAHNLLSIIHSLGGEGLAFESIVASGPNSGRPHHKTGSRKISKGEILLLDFGARYQNYHADLSRTIFIGKANPEHKKIYHHVKNAQQKAIKKISHGIKSNMAFRAANDHFKGERLEKYFLHGLGHGIGLEIHEEPYLRPSRETTLQNNMVFSVEPGLYFPWGGVRIEDLVVIKNGRAKVLGKTQDKIIEV</sequence>
<name>A0A1F5G577_9BACT</name>
<evidence type="ECO:0000313" key="6">
    <source>
        <dbReference type="EMBL" id="OGD87033.1"/>
    </source>
</evidence>
<gene>
    <name evidence="6" type="ORF">A2870_01845</name>
</gene>
<dbReference type="EMBL" id="MFAZ01000024">
    <property type="protein sequence ID" value="OGD87033.1"/>
    <property type="molecule type" value="Genomic_DNA"/>
</dbReference>
<dbReference type="SUPFAM" id="SSF53092">
    <property type="entry name" value="Creatinase/prolidase N-terminal domain"/>
    <property type="match status" value="1"/>
</dbReference>
<evidence type="ECO:0000259" key="4">
    <source>
        <dbReference type="Pfam" id="PF00557"/>
    </source>
</evidence>
<dbReference type="SUPFAM" id="SSF55920">
    <property type="entry name" value="Creatinase/aminopeptidase"/>
    <property type="match status" value="1"/>
</dbReference>
<dbReference type="Pfam" id="PF00557">
    <property type="entry name" value="Peptidase_M24"/>
    <property type="match status" value="1"/>
</dbReference>
<evidence type="ECO:0000256" key="2">
    <source>
        <dbReference type="ARBA" id="ARBA00022801"/>
    </source>
</evidence>
<dbReference type="PROSITE" id="PS00491">
    <property type="entry name" value="PROLINE_PEPTIDASE"/>
    <property type="match status" value="1"/>
</dbReference>
<evidence type="ECO:0000256" key="3">
    <source>
        <dbReference type="RuleBase" id="RU000590"/>
    </source>
</evidence>
<dbReference type="GO" id="GO:0046872">
    <property type="term" value="F:metal ion binding"/>
    <property type="evidence" value="ECO:0007669"/>
    <property type="project" value="UniProtKB-KW"/>
</dbReference>
<feature type="domain" description="Creatinase N-terminal" evidence="5">
    <location>
        <begin position="4"/>
        <end position="132"/>
    </location>
</feature>
<evidence type="ECO:0000313" key="7">
    <source>
        <dbReference type="Proteomes" id="UP000179102"/>
    </source>
</evidence>
<dbReference type="Gene3D" id="3.90.230.10">
    <property type="entry name" value="Creatinase/methionine aminopeptidase superfamily"/>
    <property type="match status" value="1"/>
</dbReference>
<evidence type="ECO:0000259" key="5">
    <source>
        <dbReference type="Pfam" id="PF01321"/>
    </source>
</evidence>
<feature type="domain" description="Peptidase M24" evidence="4">
    <location>
        <begin position="140"/>
        <end position="340"/>
    </location>
</feature>
<protein>
    <recommendedName>
        <fullName evidence="8">Xaa-Pro dipeptidase</fullName>
    </recommendedName>
</protein>
<dbReference type="InterPro" id="IPR029149">
    <property type="entry name" value="Creatin/AminoP/Spt16_N"/>
</dbReference>
<comment type="similarity">
    <text evidence="3">Belongs to the peptidase M24B family.</text>
</comment>
<dbReference type="STRING" id="1797711.A2870_01845"/>
<dbReference type="InterPro" id="IPR001131">
    <property type="entry name" value="Peptidase_M24B_aminopep-P_CS"/>
</dbReference>
<evidence type="ECO:0008006" key="8">
    <source>
        <dbReference type="Google" id="ProtNLM"/>
    </source>
</evidence>
<dbReference type="Proteomes" id="UP000179102">
    <property type="component" value="Unassembled WGS sequence"/>
</dbReference>
<proteinExistence type="inferred from homology"/>
<keyword evidence="2" id="KW-0378">Hydrolase</keyword>
<dbReference type="PANTHER" id="PTHR46112:SF3">
    <property type="entry name" value="AMINOPEPTIDASE YPDF"/>
    <property type="match status" value="1"/>
</dbReference>
<reference evidence="6 7" key="1">
    <citation type="journal article" date="2016" name="Nat. Commun.">
        <title>Thousands of microbial genomes shed light on interconnected biogeochemical processes in an aquifer system.</title>
        <authorList>
            <person name="Anantharaman K."/>
            <person name="Brown C.T."/>
            <person name="Hug L.A."/>
            <person name="Sharon I."/>
            <person name="Castelle C.J."/>
            <person name="Probst A.J."/>
            <person name="Thomas B.C."/>
            <person name="Singh A."/>
            <person name="Wilkins M.J."/>
            <person name="Karaoz U."/>
            <person name="Brodie E.L."/>
            <person name="Williams K.H."/>
            <person name="Hubbard S.S."/>
            <person name="Banfield J.F."/>
        </authorList>
    </citation>
    <scope>NUCLEOTIDE SEQUENCE [LARGE SCALE GENOMIC DNA]</scope>
</reference>
<dbReference type="Gene3D" id="3.40.350.10">
    <property type="entry name" value="Creatinase/prolidase N-terminal domain"/>
    <property type="match status" value="1"/>
</dbReference>
<dbReference type="Pfam" id="PF01321">
    <property type="entry name" value="Creatinase_N"/>
    <property type="match status" value="1"/>
</dbReference>
<accession>A0A1F5G577</accession>
<dbReference type="InterPro" id="IPR036005">
    <property type="entry name" value="Creatinase/aminopeptidase-like"/>
</dbReference>
<keyword evidence="1 3" id="KW-0479">Metal-binding</keyword>
<comment type="caution">
    <text evidence="6">The sequence shown here is derived from an EMBL/GenBank/DDBJ whole genome shotgun (WGS) entry which is preliminary data.</text>
</comment>
<dbReference type="InterPro" id="IPR000994">
    <property type="entry name" value="Pept_M24"/>
</dbReference>